<evidence type="ECO:0000313" key="2">
    <source>
        <dbReference type="EMBL" id="KAH0463875.1"/>
    </source>
</evidence>
<evidence type="ECO:0000259" key="1">
    <source>
        <dbReference type="Pfam" id="PF13456"/>
    </source>
</evidence>
<dbReference type="Pfam" id="PF13456">
    <property type="entry name" value="RVT_3"/>
    <property type="match status" value="1"/>
</dbReference>
<accession>A0AAV7GPS2</accession>
<reference evidence="2 3" key="1">
    <citation type="journal article" date="2021" name="Hortic Res">
        <title>Chromosome-scale assembly of the Dendrobium chrysotoxum genome enhances the understanding of orchid evolution.</title>
        <authorList>
            <person name="Zhang Y."/>
            <person name="Zhang G.Q."/>
            <person name="Zhang D."/>
            <person name="Liu X.D."/>
            <person name="Xu X.Y."/>
            <person name="Sun W.H."/>
            <person name="Yu X."/>
            <person name="Zhu X."/>
            <person name="Wang Z.W."/>
            <person name="Zhao X."/>
            <person name="Zhong W.Y."/>
            <person name="Chen H."/>
            <person name="Yin W.L."/>
            <person name="Huang T."/>
            <person name="Niu S.C."/>
            <person name="Liu Z.J."/>
        </authorList>
    </citation>
    <scope>NUCLEOTIDE SEQUENCE [LARGE SCALE GENOMIC DNA]</scope>
    <source>
        <strain evidence="2">Lindl</strain>
    </source>
</reference>
<keyword evidence="3" id="KW-1185">Reference proteome</keyword>
<dbReference type="GO" id="GO:0004523">
    <property type="term" value="F:RNA-DNA hybrid ribonuclease activity"/>
    <property type="evidence" value="ECO:0007669"/>
    <property type="project" value="InterPro"/>
</dbReference>
<dbReference type="AlphaFoldDB" id="A0AAV7GPS2"/>
<feature type="domain" description="RNase H type-1" evidence="1">
    <location>
        <begin position="17"/>
        <end position="82"/>
    </location>
</feature>
<sequence>MRSILALREVLQDCMFEVKGIIIYGDNFNVMKYVQSMMNNKDVEAAYLKQEDLSFLRDFNQVIFQFLNRSCNKLAICCANFACSSDFIWDDNGCNNIPPYFVSLLKEECDRDYLGLTGLKSISSNLSIFNEDEVPKESLIYKCAPMAVKGHRPPLASGPFDGHHLAFGVAQFSALSFLVSSPPTFGVGNSGIG</sequence>
<dbReference type="EMBL" id="JAGFBR010000007">
    <property type="protein sequence ID" value="KAH0463875.1"/>
    <property type="molecule type" value="Genomic_DNA"/>
</dbReference>
<protein>
    <recommendedName>
        <fullName evidence="1">RNase H type-1 domain-containing protein</fullName>
    </recommendedName>
</protein>
<name>A0AAV7GPS2_DENCH</name>
<dbReference type="Proteomes" id="UP000775213">
    <property type="component" value="Unassembled WGS sequence"/>
</dbReference>
<evidence type="ECO:0000313" key="3">
    <source>
        <dbReference type="Proteomes" id="UP000775213"/>
    </source>
</evidence>
<comment type="caution">
    <text evidence="2">The sequence shown here is derived from an EMBL/GenBank/DDBJ whole genome shotgun (WGS) entry which is preliminary data.</text>
</comment>
<dbReference type="InterPro" id="IPR002156">
    <property type="entry name" value="RNaseH_domain"/>
</dbReference>
<dbReference type="GO" id="GO:0003676">
    <property type="term" value="F:nucleic acid binding"/>
    <property type="evidence" value="ECO:0007669"/>
    <property type="project" value="InterPro"/>
</dbReference>
<organism evidence="2 3">
    <name type="scientific">Dendrobium chrysotoxum</name>
    <name type="common">Orchid</name>
    <dbReference type="NCBI Taxonomy" id="161865"/>
    <lineage>
        <taxon>Eukaryota</taxon>
        <taxon>Viridiplantae</taxon>
        <taxon>Streptophyta</taxon>
        <taxon>Embryophyta</taxon>
        <taxon>Tracheophyta</taxon>
        <taxon>Spermatophyta</taxon>
        <taxon>Magnoliopsida</taxon>
        <taxon>Liliopsida</taxon>
        <taxon>Asparagales</taxon>
        <taxon>Orchidaceae</taxon>
        <taxon>Epidendroideae</taxon>
        <taxon>Malaxideae</taxon>
        <taxon>Dendrobiinae</taxon>
        <taxon>Dendrobium</taxon>
    </lineage>
</organism>
<proteinExistence type="predicted"/>
<gene>
    <name evidence="2" type="ORF">IEQ34_006661</name>
</gene>